<dbReference type="InterPro" id="IPR036078">
    <property type="entry name" value="Spo11/TopoVI_A_sf"/>
</dbReference>
<organism evidence="2 3">
    <name type="scientific">Dimargaris verticillata</name>
    <dbReference type="NCBI Taxonomy" id="2761393"/>
    <lineage>
        <taxon>Eukaryota</taxon>
        <taxon>Fungi</taxon>
        <taxon>Fungi incertae sedis</taxon>
        <taxon>Zoopagomycota</taxon>
        <taxon>Kickxellomycotina</taxon>
        <taxon>Dimargaritomycetes</taxon>
        <taxon>Dimargaritales</taxon>
        <taxon>Dimargaritaceae</taxon>
        <taxon>Dimargaris</taxon>
    </lineage>
</organism>
<dbReference type="GO" id="GO:0042138">
    <property type="term" value="P:meiotic DNA double-strand break formation"/>
    <property type="evidence" value="ECO:0007669"/>
    <property type="project" value="TreeGrafter"/>
</dbReference>
<keyword evidence="3" id="KW-1185">Reference proteome</keyword>
<reference evidence="2" key="1">
    <citation type="submission" date="2022-07" db="EMBL/GenBank/DDBJ databases">
        <title>Phylogenomic reconstructions and comparative analyses of Kickxellomycotina fungi.</title>
        <authorList>
            <person name="Reynolds N.K."/>
            <person name="Stajich J.E."/>
            <person name="Barry K."/>
            <person name="Grigoriev I.V."/>
            <person name="Crous P."/>
            <person name="Smith M.E."/>
        </authorList>
    </citation>
    <scope>NUCLEOTIDE SEQUENCE</scope>
    <source>
        <strain evidence="2">RSA 567</strain>
    </source>
</reference>
<dbReference type="InterPro" id="IPR034136">
    <property type="entry name" value="TOPRIM_Topo6A/Spo11"/>
</dbReference>
<dbReference type="GO" id="GO:0007131">
    <property type="term" value="P:reciprocal meiotic recombination"/>
    <property type="evidence" value="ECO:0007669"/>
    <property type="project" value="TreeGrafter"/>
</dbReference>
<dbReference type="PANTHER" id="PTHR10848:SF0">
    <property type="entry name" value="MEIOTIC RECOMBINATION PROTEIN SPO11"/>
    <property type="match status" value="1"/>
</dbReference>
<feature type="domain" description="Topoisomerase 6 subunit A/Spo11 TOPRIM" evidence="1">
    <location>
        <begin position="9"/>
        <end position="101"/>
    </location>
</feature>
<proteinExistence type="predicted"/>
<dbReference type="EMBL" id="JANBQB010001909">
    <property type="protein sequence ID" value="KAJ1969636.1"/>
    <property type="molecule type" value="Genomic_DNA"/>
</dbReference>
<evidence type="ECO:0000259" key="1">
    <source>
        <dbReference type="Pfam" id="PF21180"/>
    </source>
</evidence>
<dbReference type="GO" id="GO:0003677">
    <property type="term" value="F:DNA binding"/>
    <property type="evidence" value="ECO:0007669"/>
    <property type="project" value="InterPro"/>
</dbReference>
<accession>A0A9W8AUL3</accession>
<comment type="caution">
    <text evidence="2">The sequence shown here is derived from an EMBL/GenBank/DDBJ whole genome shotgun (WGS) entry which is preliminary data.</text>
</comment>
<sequence>MSFDLLEAQALAYDRDQMAIPQLYWIGIHHEDLTRYPDCQRLVVPLTHYDRSKIQRLLQREDIQRQPGWRHQLQSMLQAQTKSEIQCVCSNDQPNLLHYLEWKLSNRNFWL</sequence>
<dbReference type="GO" id="GO:0000706">
    <property type="term" value="P:meiotic DNA double-strand break processing"/>
    <property type="evidence" value="ECO:0007669"/>
    <property type="project" value="TreeGrafter"/>
</dbReference>
<dbReference type="GO" id="GO:0003918">
    <property type="term" value="F:DNA topoisomerase type II (double strand cut, ATP-hydrolyzing) activity"/>
    <property type="evidence" value="ECO:0007669"/>
    <property type="project" value="InterPro"/>
</dbReference>
<name>A0A9W8AUL3_9FUNG</name>
<dbReference type="AlphaFoldDB" id="A0A9W8AUL3"/>
<dbReference type="PANTHER" id="PTHR10848">
    <property type="entry name" value="MEIOTIC RECOMBINATION PROTEIN SPO11"/>
    <property type="match status" value="1"/>
</dbReference>
<dbReference type="InterPro" id="IPR002815">
    <property type="entry name" value="Spo11/TopoVI_A"/>
</dbReference>
<dbReference type="GO" id="GO:0000228">
    <property type="term" value="C:nuclear chromosome"/>
    <property type="evidence" value="ECO:0007669"/>
    <property type="project" value="TreeGrafter"/>
</dbReference>
<dbReference type="Gene3D" id="3.40.1360.10">
    <property type="match status" value="1"/>
</dbReference>
<gene>
    <name evidence="2" type="primary">SPO11</name>
    <name evidence="2" type="ORF">H4R34_006143</name>
</gene>
<dbReference type="SUPFAM" id="SSF56726">
    <property type="entry name" value="DNA topoisomerase IV, alpha subunit"/>
    <property type="match status" value="1"/>
</dbReference>
<evidence type="ECO:0000313" key="3">
    <source>
        <dbReference type="Proteomes" id="UP001151582"/>
    </source>
</evidence>
<dbReference type="Pfam" id="PF21180">
    <property type="entry name" value="TOP6A-Spo11_Toprim"/>
    <property type="match status" value="1"/>
</dbReference>
<protein>
    <submittedName>
        <fullName evidence="2">Endodeoxyribonuclease</fullName>
    </submittedName>
</protein>
<dbReference type="OrthoDB" id="521512at2759"/>
<dbReference type="Proteomes" id="UP001151582">
    <property type="component" value="Unassembled WGS sequence"/>
</dbReference>
<evidence type="ECO:0000313" key="2">
    <source>
        <dbReference type="EMBL" id="KAJ1969636.1"/>
    </source>
</evidence>